<keyword evidence="3" id="KW-1185">Reference proteome</keyword>
<keyword evidence="2" id="KW-0413">Isomerase</keyword>
<dbReference type="GO" id="GO:0016853">
    <property type="term" value="F:isomerase activity"/>
    <property type="evidence" value="ECO:0007669"/>
    <property type="project" value="UniProtKB-KW"/>
</dbReference>
<evidence type="ECO:0000313" key="2">
    <source>
        <dbReference type="EMBL" id="MDQ0341233.1"/>
    </source>
</evidence>
<sequence length="153" mass="17591">MKKVVIFLCIIIALFAAISLATKMQQSKKTIGNIYGKSNLHPLTIDQLDNPLYQNLILPAALNKKLEKGEDAIVYFYSPECSFCMQTTPILNPVAEEMKISVLQYNLLEFKEGYNQYKIEYTPTLIYFIAGREHARIVGLHTQEEFEDFFTKI</sequence>
<proteinExistence type="predicted"/>
<accession>A0ABU0CYL0</accession>
<dbReference type="Gene3D" id="3.40.30.10">
    <property type="entry name" value="Glutaredoxin"/>
    <property type="match status" value="1"/>
</dbReference>
<name>A0ABU0CYL0_9BACI</name>
<dbReference type="Proteomes" id="UP001232343">
    <property type="component" value="Unassembled WGS sequence"/>
</dbReference>
<organism evidence="2 3">
    <name type="scientific">Lederbergia wuyishanensis</name>
    <dbReference type="NCBI Taxonomy" id="1347903"/>
    <lineage>
        <taxon>Bacteria</taxon>
        <taxon>Bacillati</taxon>
        <taxon>Bacillota</taxon>
        <taxon>Bacilli</taxon>
        <taxon>Bacillales</taxon>
        <taxon>Bacillaceae</taxon>
        <taxon>Lederbergia</taxon>
    </lineage>
</organism>
<protein>
    <submittedName>
        <fullName evidence="2">Thiol-disulfide isomerase/thioredoxin</fullName>
    </submittedName>
</protein>
<dbReference type="EMBL" id="JAUSUO010000001">
    <property type="protein sequence ID" value="MDQ0341233.1"/>
    <property type="molecule type" value="Genomic_DNA"/>
</dbReference>
<reference evidence="2 3" key="1">
    <citation type="submission" date="2023-07" db="EMBL/GenBank/DDBJ databases">
        <title>Genomic Encyclopedia of Type Strains, Phase IV (KMG-IV): sequencing the most valuable type-strain genomes for metagenomic binning, comparative biology and taxonomic classification.</title>
        <authorList>
            <person name="Goeker M."/>
        </authorList>
    </citation>
    <scope>NUCLEOTIDE SEQUENCE [LARGE SCALE GENOMIC DNA]</scope>
    <source>
        <strain evidence="2 3">DSM 27848</strain>
    </source>
</reference>
<dbReference type="CDD" id="cd02947">
    <property type="entry name" value="TRX_family"/>
    <property type="match status" value="1"/>
</dbReference>
<comment type="caution">
    <text evidence="2">The sequence shown here is derived from an EMBL/GenBank/DDBJ whole genome shotgun (WGS) entry which is preliminary data.</text>
</comment>
<dbReference type="SUPFAM" id="SSF52833">
    <property type="entry name" value="Thioredoxin-like"/>
    <property type="match status" value="1"/>
</dbReference>
<dbReference type="RefSeq" id="WP_244679497.1">
    <property type="nucleotide sequence ID" value="NZ_JALIRM010000001.1"/>
</dbReference>
<evidence type="ECO:0000313" key="3">
    <source>
        <dbReference type="Proteomes" id="UP001232343"/>
    </source>
</evidence>
<dbReference type="InterPro" id="IPR036249">
    <property type="entry name" value="Thioredoxin-like_sf"/>
</dbReference>
<feature type="domain" description="Thioredoxin" evidence="1">
    <location>
        <begin position="62"/>
        <end position="151"/>
    </location>
</feature>
<evidence type="ECO:0000259" key="1">
    <source>
        <dbReference type="Pfam" id="PF00085"/>
    </source>
</evidence>
<dbReference type="InterPro" id="IPR013766">
    <property type="entry name" value="Thioredoxin_domain"/>
</dbReference>
<gene>
    <name evidence="2" type="ORF">J2S14_000026</name>
</gene>
<dbReference type="Pfam" id="PF00085">
    <property type="entry name" value="Thioredoxin"/>
    <property type="match status" value="1"/>
</dbReference>